<dbReference type="Proteomes" id="UP000297762">
    <property type="component" value="Unassembled WGS sequence"/>
</dbReference>
<accession>A0A4R9KDW6</accession>
<protein>
    <submittedName>
        <fullName evidence="2">Class C beta-lactamase-related serine hydrolase</fullName>
    </submittedName>
</protein>
<dbReference type="InterPro" id="IPR012338">
    <property type="entry name" value="Beta-lactam/transpept-like"/>
</dbReference>
<dbReference type="PANTHER" id="PTHR43283">
    <property type="entry name" value="BETA-LACTAMASE-RELATED"/>
    <property type="match status" value="1"/>
</dbReference>
<dbReference type="GO" id="GO:0016787">
    <property type="term" value="F:hydrolase activity"/>
    <property type="evidence" value="ECO:0007669"/>
    <property type="project" value="UniProtKB-KW"/>
</dbReference>
<evidence type="ECO:0000259" key="1">
    <source>
        <dbReference type="Pfam" id="PF00144"/>
    </source>
</evidence>
<name>A0A4R9KDW6_9LEPT</name>
<organism evidence="2 3">
    <name type="scientific">Leptospira sarikeiensis</name>
    <dbReference type="NCBI Taxonomy" id="2484943"/>
    <lineage>
        <taxon>Bacteria</taxon>
        <taxon>Pseudomonadati</taxon>
        <taxon>Spirochaetota</taxon>
        <taxon>Spirochaetia</taxon>
        <taxon>Leptospirales</taxon>
        <taxon>Leptospiraceae</taxon>
        <taxon>Leptospira</taxon>
    </lineage>
</organism>
<dbReference type="Gene3D" id="3.40.710.10">
    <property type="entry name" value="DD-peptidase/beta-lactamase superfamily"/>
    <property type="match status" value="1"/>
</dbReference>
<dbReference type="SUPFAM" id="SSF56601">
    <property type="entry name" value="beta-lactamase/transpeptidase-like"/>
    <property type="match status" value="1"/>
</dbReference>
<reference evidence="2" key="1">
    <citation type="journal article" date="2019" name="PLoS Negl. Trop. Dis.">
        <title>Revisiting the worldwide diversity of Leptospira species in the environment.</title>
        <authorList>
            <person name="Vincent A.T."/>
            <person name="Schiettekatte O."/>
            <person name="Bourhy P."/>
            <person name="Veyrier F.J."/>
            <person name="Picardeau M."/>
        </authorList>
    </citation>
    <scope>NUCLEOTIDE SEQUENCE [LARGE SCALE GENOMIC DNA]</scope>
    <source>
        <strain evidence="2">201702455</strain>
    </source>
</reference>
<comment type="caution">
    <text evidence="2">The sequence shown here is derived from an EMBL/GenBank/DDBJ whole genome shotgun (WGS) entry which is preliminary data.</text>
</comment>
<dbReference type="OrthoDB" id="9773047at2"/>
<dbReference type="InterPro" id="IPR050789">
    <property type="entry name" value="Diverse_Enzym_Activities"/>
</dbReference>
<dbReference type="PANTHER" id="PTHR43283:SF7">
    <property type="entry name" value="BETA-LACTAMASE-RELATED DOMAIN-CONTAINING PROTEIN"/>
    <property type="match status" value="1"/>
</dbReference>
<proteinExistence type="predicted"/>
<dbReference type="Pfam" id="PF00144">
    <property type="entry name" value="Beta-lactamase"/>
    <property type="match status" value="1"/>
</dbReference>
<dbReference type="RefSeq" id="WP_135648027.1">
    <property type="nucleotide sequence ID" value="NZ_RQGF01000008.1"/>
</dbReference>
<feature type="domain" description="Beta-lactamase-related" evidence="1">
    <location>
        <begin position="61"/>
        <end position="351"/>
    </location>
</feature>
<sequence length="374" mass="42661">MKNILFFRKGIIFSLFLLVLSCNREPGFSYSVQIIDQDQKEEIHSLAKWATEEQFQTSGSKIRTNAILVSKNGKIVLEAYSSGFDAETLHPTWSISKFLLNGAVGNAISIGKLDLEKPVKQYLKNSPIHPNEELKVKHLLFFASGLDWKERYEWSPFNSDILEILYGEGNSDITEYISKLNFSNIPGTAISYSSGDSNLLSAVLNSVDPDYSNSLFRKYGIHSYIWEKDPKGVPIASSYAYLSARDLSKIGHIYLEEGWGSASGIFPKNWVRETFRYYDPKIERPWYTKLIRLPILGGHVYLNRSNTKTDDLYYPQISSDSFFASGHWGQFLVVDPKSKLVIVRFGNDRGGRFPMGEFLTKLTKVLEDEKYMDK</sequence>
<evidence type="ECO:0000313" key="3">
    <source>
        <dbReference type="Proteomes" id="UP000297762"/>
    </source>
</evidence>
<dbReference type="PROSITE" id="PS51257">
    <property type="entry name" value="PROKAR_LIPOPROTEIN"/>
    <property type="match status" value="1"/>
</dbReference>
<keyword evidence="2" id="KW-0378">Hydrolase</keyword>
<keyword evidence="3" id="KW-1185">Reference proteome</keyword>
<evidence type="ECO:0000313" key="2">
    <source>
        <dbReference type="EMBL" id="TGL64321.1"/>
    </source>
</evidence>
<dbReference type="EMBL" id="RQGF01000008">
    <property type="protein sequence ID" value="TGL64321.1"/>
    <property type="molecule type" value="Genomic_DNA"/>
</dbReference>
<gene>
    <name evidence="2" type="ORF">EHQ64_03065</name>
</gene>
<dbReference type="InterPro" id="IPR001466">
    <property type="entry name" value="Beta-lactam-related"/>
</dbReference>
<dbReference type="AlphaFoldDB" id="A0A4R9KDW6"/>